<protein>
    <submittedName>
        <fullName evidence="1">Uncharacterized protein</fullName>
    </submittedName>
</protein>
<accession>A0A6C0CB36</accession>
<proteinExistence type="predicted"/>
<name>A0A6C0CB36_9ZZZZ</name>
<reference evidence="1" key="1">
    <citation type="journal article" date="2020" name="Nature">
        <title>Giant virus diversity and host interactions through global metagenomics.</title>
        <authorList>
            <person name="Schulz F."/>
            <person name="Roux S."/>
            <person name="Paez-Espino D."/>
            <person name="Jungbluth S."/>
            <person name="Walsh D.A."/>
            <person name="Denef V.J."/>
            <person name="McMahon K.D."/>
            <person name="Konstantinidis K.T."/>
            <person name="Eloe-Fadrosh E.A."/>
            <person name="Kyrpides N.C."/>
            <person name="Woyke T."/>
        </authorList>
    </citation>
    <scope>NUCLEOTIDE SEQUENCE</scope>
    <source>
        <strain evidence="1">GVMAG-M-3300020192-26</strain>
    </source>
</reference>
<organism evidence="1">
    <name type="scientific">viral metagenome</name>
    <dbReference type="NCBI Taxonomy" id="1070528"/>
    <lineage>
        <taxon>unclassified sequences</taxon>
        <taxon>metagenomes</taxon>
        <taxon>organismal metagenomes</taxon>
    </lineage>
</organism>
<dbReference type="EMBL" id="MN739362">
    <property type="protein sequence ID" value="QHT01030.1"/>
    <property type="molecule type" value="Genomic_DNA"/>
</dbReference>
<sequence length="313" mass="35476">MQRCFAPKKRVFSISRKKLITRIPKFDLEILLFVAQLVTPGAPKKIRPTSCKRKDIKTVPRFNLDEFENTLITIHKKYSGKAAASGKAYERDTLDVCHKIKFKGSSSPLTTKKNTAGSSAGVDVIIKHGVNEIGIECKKKFVEGMQMTLQFDRTSGSWKSGGKNKIPEDAKILFEKNIGDMKIFNGKIPKFMNEKITHDEWLRIKKSSPDFSDVRFPCSNNLISKMYHAKGCQYIQVGSHGLYHTYQDVCGFGVPYFECESFIRIRTKIHARNKQGYMAASVTSSVMPCMLKIQKSPFSLDSFDQLPKNVQLL</sequence>
<evidence type="ECO:0000313" key="1">
    <source>
        <dbReference type="EMBL" id="QHT01030.1"/>
    </source>
</evidence>
<dbReference type="AlphaFoldDB" id="A0A6C0CB36"/>